<comment type="caution">
    <text evidence="2">The sequence shown here is derived from an EMBL/GenBank/DDBJ whole genome shotgun (WGS) entry which is preliminary data.</text>
</comment>
<dbReference type="CDD" id="cd09917">
    <property type="entry name" value="F-box_SF"/>
    <property type="match status" value="1"/>
</dbReference>
<protein>
    <recommendedName>
        <fullName evidence="1">F-box domain-containing protein</fullName>
    </recommendedName>
</protein>
<dbReference type="SUPFAM" id="SSF81383">
    <property type="entry name" value="F-box domain"/>
    <property type="match status" value="1"/>
</dbReference>
<evidence type="ECO:0000259" key="1">
    <source>
        <dbReference type="PROSITE" id="PS50181"/>
    </source>
</evidence>
<keyword evidence="3" id="KW-1185">Reference proteome</keyword>
<sequence length="491" mass="55181">MSQIEKLPEEIFNFILPYLGGMGFLQLRRTCWRLKNICDRIEISSEPVLWYTYITQDFPRPMVESAAPLLNSRSKKDEVYWKELYVELSAARRLKYGATYSDLKLKTDSVHHFSNVCFLYGHLFVTEANSRKVKFVKFGENLRHSLVFSESDVAVTDQTVKFMDVCKKLLIQELRKFSQESVEDLEIQLTKLCVSPVETDAYNQQYGCKGFSSWTDCSITYNKLDPFGGKTFDINDPNDLISIHLSLDLYIRKIKQIVFNNNQVVIYFEGNKLCVICIHHESSCNSIKTLGKEAKKIEMMDNFLVVLLADGSLQTAYIVHQSGNEIDLTDFRPLTLDETTAGVGLLADHITDFLFYGLIFAAVSSQGSLYLSVLDSCDHESITQNCLPPHRMNIRNGAQLSRISATGSGGLKLAVLEQLYTGQFWSSVVHLKNPQQALMLTFVSTLPLLVYTFHVGGIGGTVASKFALRSAGTLLLQSLSPATGLTESLKA</sequence>
<name>A0AAV4DH59_9GAST</name>
<accession>A0AAV4DH59</accession>
<organism evidence="2 3">
    <name type="scientific">Plakobranchus ocellatus</name>
    <dbReference type="NCBI Taxonomy" id="259542"/>
    <lineage>
        <taxon>Eukaryota</taxon>
        <taxon>Metazoa</taxon>
        <taxon>Spiralia</taxon>
        <taxon>Lophotrochozoa</taxon>
        <taxon>Mollusca</taxon>
        <taxon>Gastropoda</taxon>
        <taxon>Heterobranchia</taxon>
        <taxon>Euthyneura</taxon>
        <taxon>Panpulmonata</taxon>
        <taxon>Sacoglossa</taxon>
        <taxon>Placobranchoidea</taxon>
        <taxon>Plakobranchidae</taxon>
        <taxon>Plakobranchus</taxon>
    </lineage>
</organism>
<dbReference type="AlphaFoldDB" id="A0AAV4DH59"/>
<dbReference type="EMBL" id="BLXT01007891">
    <property type="protein sequence ID" value="GFO43577.1"/>
    <property type="molecule type" value="Genomic_DNA"/>
</dbReference>
<dbReference type="Proteomes" id="UP000735302">
    <property type="component" value="Unassembled WGS sequence"/>
</dbReference>
<evidence type="ECO:0000313" key="2">
    <source>
        <dbReference type="EMBL" id="GFO43577.1"/>
    </source>
</evidence>
<dbReference type="InterPro" id="IPR001810">
    <property type="entry name" value="F-box_dom"/>
</dbReference>
<dbReference type="PROSITE" id="PS50181">
    <property type="entry name" value="FBOX"/>
    <property type="match status" value="1"/>
</dbReference>
<proteinExistence type="predicted"/>
<dbReference type="InterPro" id="IPR036047">
    <property type="entry name" value="F-box-like_dom_sf"/>
</dbReference>
<feature type="domain" description="F-box" evidence="1">
    <location>
        <begin position="1"/>
        <end position="53"/>
    </location>
</feature>
<reference evidence="2 3" key="1">
    <citation type="journal article" date="2021" name="Elife">
        <title>Chloroplast acquisition without the gene transfer in kleptoplastic sea slugs, Plakobranchus ocellatus.</title>
        <authorList>
            <person name="Maeda T."/>
            <person name="Takahashi S."/>
            <person name="Yoshida T."/>
            <person name="Shimamura S."/>
            <person name="Takaki Y."/>
            <person name="Nagai Y."/>
            <person name="Toyoda A."/>
            <person name="Suzuki Y."/>
            <person name="Arimoto A."/>
            <person name="Ishii H."/>
            <person name="Satoh N."/>
            <person name="Nishiyama T."/>
            <person name="Hasebe M."/>
            <person name="Maruyama T."/>
            <person name="Minagawa J."/>
            <person name="Obokata J."/>
            <person name="Shigenobu S."/>
        </authorList>
    </citation>
    <scope>NUCLEOTIDE SEQUENCE [LARGE SCALE GENOMIC DNA]</scope>
</reference>
<evidence type="ECO:0000313" key="3">
    <source>
        <dbReference type="Proteomes" id="UP000735302"/>
    </source>
</evidence>
<gene>
    <name evidence="2" type="ORF">PoB_007008200</name>
</gene>